<dbReference type="SUPFAM" id="SSF54495">
    <property type="entry name" value="UBC-like"/>
    <property type="match status" value="1"/>
</dbReference>
<feature type="region of interest" description="Disordered" evidence="10">
    <location>
        <begin position="153"/>
        <end position="174"/>
    </location>
</feature>
<dbReference type="Gene3D" id="3.10.110.10">
    <property type="entry name" value="Ubiquitin Conjugating Enzyme"/>
    <property type="match status" value="1"/>
</dbReference>
<evidence type="ECO:0000313" key="12">
    <source>
        <dbReference type="EMBL" id="ORY73827.1"/>
    </source>
</evidence>
<keyword evidence="13" id="KW-1185">Reference proteome</keyword>
<proteinExistence type="inferred from homology"/>
<protein>
    <recommendedName>
        <fullName evidence="6">Ubiquitin-conjugating enzyme E2 1</fullName>
        <ecNumber evidence="1">2.3.2.23</ecNumber>
    </recommendedName>
    <alternativeName>
        <fullName evidence="7">E2 ubiquitin-conjugating enzyme 1</fullName>
    </alternativeName>
</protein>
<evidence type="ECO:0000256" key="8">
    <source>
        <dbReference type="PROSITE-ProRule" id="PRU10133"/>
    </source>
</evidence>
<dbReference type="FunFam" id="3.10.110.10:FF:000037">
    <property type="entry name" value="ubiquitin-conjugating enzyme E2 27"/>
    <property type="match status" value="1"/>
</dbReference>
<dbReference type="OrthoDB" id="9993688at2759"/>
<dbReference type="Gene3D" id="1.10.8.10">
    <property type="entry name" value="DNA helicase RuvA subunit, C-terminal domain"/>
    <property type="match status" value="1"/>
</dbReference>
<organism evidence="12 13">
    <name type="scientific">Leucosporidium creatinivorum</name>
    <dbReference type="NCBI Taxonomy" id="106004"/>
    <lineage>
        <taxon>Eukaryota</taxon>
        <taxon>Fungi</taxon>
        <taxon>Dikarya</taxon>
        <taxon>Basidiomycota</taxon>
        <taxon>Pucciniomycotina</taxon>
        <taxon>Microbotryomycetes</taxon>
        <taxon>Leucosporidiales</taxon>
        <taxon>Leucosporidium</taxon>
    </lineage>
</organism>
<evidence type="ECO:0000259" key="11">
    <source>
        <dbReference type="PROSITE" id="PS50127"/>
    </source>
</evidence>
<feature type="active site" description="Glycyl thioester intermediate" evidence="8">
    <location>
        <position position="90"/>
    </location>
</feature>
<keyword evidence="4 9" id="KW-0833">Ubl conjugation pathway</keyword>
<evidence type="ECO:0000256" key="6">
    <source>
        <dbReference type="ARBA" id="ARBA00072431"/>
    </source>
</evidence>
<comment type="similarity">
    <text evidence="9">Belongs to the ubiquitin-conjugating enzyme family.</text>
</comment>
<dbReference type="InterPro" id="IPR016135">
    <property type="entry name" value="UBQ-conjugating_enzyme/RWD"/>
</dbReference>
<dbReference type="STRING" id="106004.A0A1Y2EQL9"/>
<dbReference type="Pfam" id="PF00179">
    <property type="entry name" value="UQ_con"/>
    <property type="match status" value="1"/>
</dbReference>
<evidence type="ECO:0000256" key="2">
    <source>
        <dbReference type="ARBA" id="ARBA00022679"/>
    </source>
</evidence>
<gene>
    <name evidence="12" type="ORF">BCR35DRAFT_268691</name>
</gene>
<dbReference type="CDD" id="cd23800">
    <property type="entry name" value="UBCc_UBE2K"/>
    <property type="match status" value="1"/>
</dbReference>
<dbReference type="EC" id="2.3.2.23" evidence="1"/>
<evidence type="ECO:0000256" key="1">
    <source>
        <dbReference type="ARBA" id="ARBA00012486"/>
    </source>
</evidence>
<dbReference type="GO" id="GO:0061631">
    <property type="term" value="F:ubiquitin conjugating enzyme activity"/>
    <property type="evidence" value="ECO:0007669"/>
    <property type="project" value="UniProtKB-EC"/>
</dbReference>
<reference evidence="12 13" key="1">
    <citation type="submission" date="2016-07" db="EMBL/GenBank/DDBJ databases">
        <title>Pervasive Adenine N6-methylation of Active Genes in Fungi.</title>
        <authorList>
            <consortium name="DOE Joint Genome Institute"/>
            <person name="Mondo S.J."/>
            <person name="Dannebaum R.O."/>
            <person name="Kuo R.C."/>
            <person name="Labutti K."/>
            <person name="Haridas S."/>
            <person name="Kuo A."/>
            <person name="Salamov A."/>
            <person name="Ahrendt S.R."/>
            <person name="Lipzen A."/>
            <person name="Sullivan W."/>
            <person name="Andreopoulos W.B."/>
            <person name="Clum A."/>
            <person name="Lindquist E."/>
            <person name="Daum C."/>
            <person name="Ramamoorthy G.K."/>
            <person name="Gryganskyi A."/>
            <person name="Culley D."/>
            <person name="Magnuson J.K."/>
            <person name="James T.Y."/>
            <person name="O'Malley M.A."/>
            <person name="Stajich J.E."/>
            <person name="Spatafora J.W."/>
            <person name="Visel A."/>
            <person name="Grigoriev I.V."/>
        </authorList>
    </citation>
    <scope>NUCLEOTIDE SEQUENCE [LARGE SCALE GENOMIC DNA]</scope>
    <source>
        <strain evidence="12 13">62-1032</strain>
    </source>
</reference>
<evidence type="ECO:0000256" key="3">
    <source>
        <dbReference type="ARBA" id="ARBA00022741"/>
    </source>
</evidence>
<dbReference type="InParanoid" id="A0A1Y2EQL9"/>
<evidence type="ECO:0000256" key="5">
    <source>
        <dbReference type="ARBA" id="ARBA00022840"/>
    </source>
</evidence>
<dbReference type="InterPro" id="IPR015368">
    <property type="entry name" value="UBA_C_fun"/>
</dbReference>
<evidence type="ECO:0000256" key="9">
    <source>
        <dbReference type="RuleBase" id="RU362109"/>
    </source>
</evidence>
<dbReference type="GO" id="GO:0005524">
    <property type="term" value="F:ATP binding"/>
    <property type="evidence" value="ECO:0007669"/>
    <property type="project" value="UniProtKB-UniRule"/>
</dbReference>
<dbReference type="InterPro" id="IPR023313">
    <property type="entry name" value="UBQ-conjugating_AS"/>
</dbReference>
<feature type="compositionally biased region" description="Polar residues" evidence="10">
    <location>
        <begin position="154"/>
        <end position="163"/>
    </location>
</feature>
<feature type="domain" description="UBC core" evidence="11">
    <location>
        <begin position="3"/>
        <end position="152"/>
    </location>
</feature>
<dbReference type="Pfam" id="PF09288">
    <property type="entry name" value="UBA_3"/>
    <property type="match status" value="1"/>
</dbReference>
<dbReference type="PROSITE" id="PS00183">
    <property type="entry name" value="UBC_1"/>
    <property type="match status" value="1"/>
</dbReference>
<keyword evidence="3 9" id="KW-0547">Nucleotide-binding</keyword>
<keyword evidence="5 9" id="KW-0067">ATP-binding</keyword>
<dbReference type="PROSITE" id="PS50127">
    <property type="entry name" value="UBC_2"/>
    <property type="match status" value="1"/>
</dbReference>
<dbReference type="PANTHER" id="PTHR24068">
    <property type="entry name" value="UBIQUITIN-CONJUGATING ENZYME E2"/>
    <property type="match status" value="1"/>
</dbReference>
<accession>A0A1Y2EQL9</accession>
<dbReference type="SMART" id="SM00212">
    <property type="entry name" value="UBCc"/>
    <property type="match status" value="1"/>
</dbReference>
<dbReference type="AlphaFoldDB" id="A0A1Y2EQL9"/>
<evidence type="ECO:0000313" key="13">
    <source>
        <dbReference type="Proteomes" id="UP000193467"/>
    </source>
</evidence>
<sequence>MASRNKRLAREVADCQKDSSKSGITIRLVHPDSLDKFVGTFPGPQGTPYEGGTYEIEIEAPEGYPFQPLKMRFITKVYHPNVSSQSGFICLDILKTSWSPVFTLRTCLVSLQSLLSTPEPNDPQDAEVAKVYLTSRERFDETARYWAQVYAGAPSSTSPNGASESEGGEDKQGRRAAQLAGIDWGIADELGAPWVVRFAEMGFEPRKVVEVLQLLNYRADNRERVGHEAVLERLFS</sequence>
<keyword evidence="2" id="KW-0808">Transferase</keyword>
<dbReference type="InterPro" id="IPR000608">
    <property type="entry name" value="UBC"/>
</dbReference>
<name>A0A1Y2EQL9_9BASI</name>
<dbReference type="EMBL" id="MCGR01000044">
    <property type="protein sequence ID" value="ORY73827.1"/>
    <property type="molecule type" value="Genomic_DNA"/>
</dbReference>
<evidence type="ECO:0000256" key="10">
    <source>
        <dbReference type="SAM" id="MobiDB-lite"/>
    </source>
</evidence>
<evidence type="ECO:0000256" key="4">
    <source>
        <dbReference type="ARBA" id="ARBA00022786"/>
    </source>
</evidence>
<evidence type="ECO:0000256" key="7">
    <source>
        <dbReference type="ARBA" id="ARBA00077197"/>
    </source>
</evidence>
<comment type="caution">
    <text evidence="12">The sequence shown here is derived from an EMBL/GenBank/DDBJ whole genome shotgun (WGS) entry which is preliminary data.</text>
</comment>
<dbReference type="FunCoup" id="A0A1Y2EQL9">
    <property type="interactions" value="863"/>
</dbReference>
<dbReference type="Proteomes" id="UP000193467">
    <property type="component" value="Unassembled WGS sequence"/>
</dbReference>